<organism evidence="2 3">
    <name type="scientific">Paraphaeosphaeria sporulosa</name>
    <dbReference type="NCBI Taxonomy" id="1460663"/>
    <lineage>
        <taxon>Eukaryota</taxon>
        <taxon>Fungi</taxon>
        <taxon>Dikarya</taxon>
        <taxon>Ascomycota</taxon>
        <taxon>Pezizomycotina</taxon>
        <taxon>Dothideomycetes</taxon>
        <taxon>Pleosporomycetidae</taxon>
        <taxon>Pleosporales</taxon>
        <taxon>Massarineae</taxon>
        <taxon>Didymosphaeriaceae</taxon>
        <taxon>Paraphaeosphaeria</taxon>
    </lineage>
</organism>
<protein>
    <submittedName>
        <fullName evidence="2">Uncharacterized protein</fullName>
    </submittedName>
</protein>
<sequence>MEACLNPATANSHISPAEEAEIARLNAQVCSKENGIKRHPNVFRQAAPDEAARSFGEQSSPRPMLRPAKPSGCLCRPVSSTAPSASGSGLFGAAAHQFATQPATGLRFGHVPKPPSAGLLGSTGNPSTERRFGKLGQHYSTDPPVSDGGLFDGATRQSDTQPAKSSLFGHAVKPASGRILAGT</sequence>
<feature type="compositionally biased region" description="Polar residues" evidence="1">
    <location>
        <begin position="155"/>
        <end position="164"/>
    </location>
</feature>
<dbReference type="OrthoDB" id="10583533at2759"/>
<feature type="region of interest" description="Disordered" evidence="1">
    <location>
        <begin position="110"/>
        <end position="170"/>
    </location>
</feature>
<dbReference type="STRING" id="1460663.A0A177CDG6"/>
<accession>A0A177CDG6</accession>
<dbReference type="EMBL" id="KV441553">
    <property type="protein sequence ID" value="OAG04827.1"/>
    <property type="molecule type" value="Genomic_DNA"/>
</dbReference>
<reference evidence="2 3" key="1">
    <citation type="submission" date="2016-05" db="EMBL/GenBank/DDBJ databases">
        <title>Comparative analysis of secretome profiles of manganese(II)-oxidizing ascomycete fungi.</title>
        <authorList>
            <consortium name="DOE Joint Genome Institute"/>
            <person name="Zeiner C.A."/>
            <person name="Purvine S.O."/>
            <person name="Zink E.M."/>
            <person name="Wu S."/>
            <person name="Pasa-Tolic L."/>
            <person name="Chaput D.L."/>
            <person name="Haridas S."/>
            <person name="Grigoriev I.V."/>
            <person name="Santelli C.M."/>
            <person name="Hansel C.M."/>
        </authorList>
    </citation>
    <scope>NUCLEOTIDE SEQUENCE [LARGE SCALE GENOMIC DNA]</scope>
    <source>
        <strain evidence="2 3">AP3s5-JAC2a</strain>
    </source>
</reference>
<name>A0A177CDG6_9PLEO</name>
<keyword evidence="3" id="KW-1185">Reference proteome</keyword>
<gene>
    <name evidence="2" type="ORF">CC84DRAFT_1165202</name>
</gene>
<proteinExistence type="predicted"/>
<feature type="region of interest" description="Disordered" evidence="1">
    <location>
        <begin position="48"/>
        <end position="68"/>
    </location>
</feature>
<dbReference type="GeneID" id="28762150"/>
<evidence type="ECO:0000313" key="2">
    <source>
        <dbReference type="EMBL" id="OAG04827.1"/>
    </source>
</evidence>
<dbReference type="Proteomes" id="UP000077069">
    <property type="component" value="Unassembled WGS sequence"/>
</dbReference>
<dbReference type="RefSeq" id="XP_018035192.1">
    <property type="nucleotide sequence ID" value="XM_018178664.1"/>
</dbReference>
<dbReference type="AlphaFoldDB" id="A0A177CDG6"/>
<evidence type="ECO:0000256" key="1">
    <source>
        <dbReference type="SAM" id="MobiDB-lite"/>
    </source>
</evidence>
<evidence type="ECO:0000313" key="3">
    <source>
        <dbReference type="Proteomes" id="UP000077069"/>
    </source>
</evidence>
<dbReference type="InParanoid" id="A0A177CDG6"/>